<dbReference type="InterPro" id="IPR017938">
    <property type="entry name" value="Riboflavin_synthase-like_b-brl"/>
</dbReference>
<dbReference type="HOGENOM" id="CLU_010365_7_2_1"/>
<keyword evidence="12" id="KW-0406">Ion transport</keyword>
<gene>
    <name evidence="19" type="ORF">BOH78_4712</name>
    <name evidence="17" type="ORF">C5L36_0C01770</name>
    <name evidence="18" type="ORF">JL09_g4588</name>
</gene>
<dbReference type="InterPro" id="IPR039261">
    <property type="entry name" value="FNR_nucleotide-bd"/>
</dbReference>
<dbReference type="Proteomes" id="UP000189274">
    <property type="component" value="Unassembled WGS sequence"/>
</dbReference>
<dbReference type="GO" id="GO:0052851">
    <property type="term" value="F:ferric-chelate reductase (NADPH) activity"/>
    <property type="evidence" value="ECO:0007669"/>
    <property type="project" value="UniProtKB-EC"/>
</dbReference>
<keyword evidence="6" id="KW-0285">Flavoprotein</keyword>
<evidence type="ECO:0000256" key="9">
    <source>
        <dbReference type="ARBA" id="ARBA00022982"/>
    </source>
</evidence>
<evidence type="ECO:0000256" key="3">
    <source>
        <dbReference type="ARBA" id="ARBA00012668"/>
    </source>
</evidence>
<keyword evidence="11" id="KW-0560">Oxidoreductase</keyword>
<evidence type="ECO:0000313" key="17">
    <source>
        <dbReference type="EMBL" id="AWU76231.1"/>
    </source>
</evidence>
<evidence type="ECO:0000313" key="22">
    <source>
        <dbReference type="Proteomes" id="UP000249293"/>
    </source>
</evidence>
<feature type="transmembrane region" description="Helical" evidence="15">
    <location>
        <begin position="124"/>
        <end position="144"/>
    </location>
</feature>
<sequence>MYTGKDNVWTGKDILREGVWCLRDINTPEYQRLKEISQSETGKETRQVYGLYVVYFYSAVVFLFLIKRSIYYLLDASSGLGIKRKYFGERYYFKLLALTRWIGYRKIPLLFCNAFQLPSSLGSILLIMVTCVYMLCHAFIPNTWYRQCMGFGLPPLAVRGALESTALFPIIIILSGKTNIISQVTNISYDKLNAFHRWTSIMCFLFAWIHAIPYYYQSYREGGLELVAFNQKTDKYFQNGIPPIIFLTLITVFSHSFFRTLFYEIWLKLHWIFALGMYISLFIHICSTVNTWKYLVATVVFWLTQLFWQTIRKGMWKFNQIPFKPSKCQMRKFLPTQDNDVFEIIVENNNNFTWSPGQHCFIKLLKLKALERHPFSIVSCYDSAGSKDIKLIVKACGSAGFTRVLYNKIPETGYADFDIFIDGPYGGCPRPVEAFESIFLIATGTGISAILPFLTQACQTIKENKGALKFVRLYWVIRNLENVEWILPELSYVVNSYTYLLAAHIIEINIFAKEGIIDVERNILKTLKSEIVTSSSEAESKGNSSSSISFCSDFVNIHYFKPSGSELIKKAKEELCSKNIFLVSGSDSMKKQVSNSVADLQSQVFKSSEISEIYLHTESFGL</sequence>
<dbReference type="SFLD" id="SFLDS00052">
    <property type="entry name" value="Ferric_Reductase_Domain"/>
    <property type="match status" value="1"/>
</dbReference>
<proteinExistence type="inferred from homology"/>
<dbReference type="Proteomes" id="UP000029867">
    <property type="component" value="Unassembled WGS sequence"/>
</dbReference>
<evidence type="ECO:0000256" key="2">
    <source>
        <dbReference type="ARBA" id="ARBA00006278"/>
    </source>
</evidence>
<evidence type="ECO:0000256" key="11">
    <source>
        <dbReference type="ARBA" id="ARBA00023002"/>
    </source>
</evidence>
<keyword evidence="22" id="KW-1185">Reference proteome</keyword>
<dbReference type="Proteomes" id="UP000249293">
    <property type="component" value="Chromosome 3"/>
</dbReference>
<organism evidence="18 20">
    <name type="scientific">Pichia kudriavzevii</name>
    <name type="common">Yeast</name>
    <name type="synonym">Issatchenkia orientalis</name>
    <dbReference type="NCBI Taxonomy" id="4909"/>
    <lineage>
        <taxon>Eukaryota</taxon>
        <taxon>Fungi</taxon>
        <taxon>Dikarya</taxon>
        <taxon>Ascomycota</taxon>
        <taxon>Saccharomycotina</taxon>
        <taxon>Pichiomycetes</taxon>
        <taxon>Pichiales</taxon>
        <taxon>Pichiaceae</taxon>
        <taxon>Pichia</taxon>
    </lineage>
</organism>
<keyword evidence="4" id="KW-0813">Transport</keyword>
<dbReference type="GO" id="GO:0005886">
    <property type="term" value="C:plasma membrane"/>
    <property type="evidence" value="ECO:0007669"/>
    <property type="project" value="UniProtKB-SubCell"/>
</dbReference>
<dbReference type="Pfam" id="PF08030">
    <property type="entry name" value="NAD_binding_6"/>
    <property type="match status" value="1"/>
</dbReference>
<dbReference type="eggNOG" id="KOG0039">
    <property type="taxonomic scope" value="Eukaryota"/>
</dbReference>
<dbReference type="InterPro" id="IPR051410">
    <property type="entry name" value="Ferric/Cupric_Reductase"/>
</dbReference>
<evidence type="ECO:0000313" key="18">
    <source>
        <dbReference type="EMBL" id="KGK36260.1"/>
    </source>
</evidence>
<dbReference type="GO" id="GO:0015677">
    <property type="term" value="P:copper ion import"/>
    <property type="evidence" value="ECO:0007669"/>
    <property type="project" value="TreeGrafter"/>
</dbReference>
<feature type="domain" description="FAD-binding FR-type" evidence="16">
    <location>
        <begin position="321"/>
        <end position="431"/>
    </location>
</feature>
<reference evidence="20" key="1">
    <citation type="journal article" date="2014" name="Microb. Cell Fact.">
        <title>Exploiting Issatchenkia orientalis SD108 for succinic acid production.</title>
        <authorList>
            <person name="Xiao H."/>
            <person name="Shao Z."/>
            <person name="Jiang Y."/>
            <person name="Dole S."/>
            <person name="Zhao H."/>
        </authorList>
    </citation>
    <scope>NUCLEOTIDE SEQUENCE [LARGE SCALE GENOMIC DNA]</scope>
    <source>
        <strain evidence="20">SD108</strain>
    </source>
</reference>
<dbReference type="EMBL" id="CP028775">
    <property type="protein sequence ID" value="AWU76231.1"/>
    <property type="molecule type" value="Genomic_DNA"/>
</dbReference>
<evidence type="ECO:0000256" key="7">
    <source>
        <dbReference type="ARBA" id="ARBA00022692"/>
    </source>
</evidence>
<reference evidence="19" key="4">
    <citation type="submission" date="2017-01" db="EMBL/GenBank/DDBJ databases">
        <authorList>
            <person name="Mah S.A."/>
            <person name="Swanson W.J."/>
            <person name="Moy G.W."/>
            <person name="Vacquier V.D."/>
        </authorList>
    </citation>
    <scope>NUCLEOTIDE SEQUENCE [LARGE SCALE GENOMIC DNA]</scope>
    <source>
        <strain evidence="19">129</strain>
    </source>
</reference>
<evidence type="ECO:0000256" key="8">
    <source>
        <dbReference type="ARBA" id="ARBA00022827"/>
    </source>
</evidence>
<comment type="similarity">
    <text evidence="2">Belongs to the ferric reductase (FRE) family.</text>
</comment>
<dbReference type="InterPro" id="IPR013121">
    <property type="entry name" value="Fe_red_NAD-bd_6"/>
</dbReference>
<evidence type="ECO:0000256" key="13">
    <source>
        <dbReference type="ARBA" id="ARBA00023136"/>
    </source>
</evidence>
<comment type="catalytic activity">
    <reaction evidence="14">
        <text>2 a Fe(II)-siderophore + NADP(+) + H(+) = 2 a Fe(III)-siderophore + NADPH</text>
        <dbReference type="Rhea" id="RHEA:28795"/>
        <dbReference type="Rhea" id="RHEA-COMP:11342"/>
        <dbReference type="Rhea" id="RHEA-COMP:11344"/>
        <dbReference type="ChEBI" id="CHEBI:15378"/>
        <dbReference type="ChEBI" id="CHEBI:29033"/>
        <dbReference type="ChEBI" id="CHEBI:29034"/>
        <dbReference type="ChEBI" id="CHEBI:57783"/>
        <dbReference type="ChEBI" id="CHEBI:58349"/>
        <dbReference type="EC" id="1.16.1.9"/>
    </reaction>
</comment>
<dbReference type="InterPro" id="IPR013112">
    <property type="entry name" value="FAD-bd_8"/>
</dbReference>
<dbReference type="Pfam" id="PF08022">
    <property type="entry name" value="FAD_binding_8"/>
    <property type="match status" value="1"/>
</dbReference>
<comment type="subcellular location">
    <subcellularLocation>
        <location evidence="1">Cell membrane</location>
        <topology evidence="1">Multi-pass membrane protein</topology>
    </subcellularLocation>
</comment>
<keyword evidence="9" id="KW-0249">Electron transport</keyword>
<dbReference type="EMBL" id="JQFK01000093">
    <property type="protein sequence ID" value="KGK36260.1"/>
    <property type="molecule type" value="Genomic_DNA"/>
</dbReference>
<dbReference type="VEuPathDB" id="FungiDB:C5L36_0C01770"/>
<dbReference type="InterPro" id="IPR013130">
    <property type="entry name" value="Fe3_Rdtase_TM_dom"/>
</dbReference>
<keyword evidence="5" id="KW-1003">Cell membrane</keyword>
<dbReference type="AlphaFoldDB" id="A0A099NUG0"/>
<dbReference type="GO" id="GO:0006826">
    <property type="term" value="P:iron ion transport"/>
    <property type="evidence" value="ECO:0007669"/>
    <property type="project" value="TreeGrafter"/>
</dbReference>
<dbReference type="OrthoDB" id="17725at2759"/>
<dbReference type="Gene3D" id="3.40.50.80">
    <property type="entry name" value="Nucleotide-binding domain of ferredoxin-NADP reductase (FNR) module"/>
    <property type="match status" value="1"/>
</dbReference>
<feature type="transmembrane region" description="Helical" evidence="15">
    <location>
        <begin position="265"/>
        <end position="285"/>
    </location>
</feature>
<dbReference type="PROSITE" id="PS51384">
    <property type="entry name" value="FAD_FR"/>
    <property type="match status" value="1"/>
</dbReference>
<evidence type="ECO:0000313" key="19">
    <source>
        <dbReference type="EMBL" id="ONH71202.1"/>
    </source>
</evidence>
<dbReference type="EC" id="1.16.1.9" evidence="3"/>
<evidence type="ECO:0000256" key="5">
    <source>
        <dbReference type="ARBA" id="ARBA00022475"/>
    </source>
</evidence>
<evidence type="ECO:0000313" key="20">
    <source>
        <dbReference type="Proteomes" id="UP000029867"/>
    </source>
</evidence>
<reference evidence="21" key="3">
    <citation type="journal article" date="2017" name="Genome Announc.">
        <title>Genome sequences of Cyberlindnera fabianii 65, Pichia kudriavzevii 129, and Saccharomyces cerevisiae 131 isolated from fermented masau fruits in Zimbabwe.</title>
        <authorList>
            <person name="van Rijswijck I.M.H."/>
            <person name="Derks M.F.L."/>
            <person name="Abee T."/>
            <person name="de Ridder D."/>
            <person name="Smid E.J."/>
        </authorList>
    </citation>
    <scope>NUCLEOTIDE SEQUENCE [LARGE SCALE GENOMIC DNA]</scope>
    <source>
        <strain evidence="21">129</strain>
    </source>
</reference>
<evidence type="ECO:0000256" key="12">
    <source>
        <dbReference type="ARBA" id="ARBA00023065"/>
    </source>
</evidence>
<reference evidence="18" key="2">
    <citation type="submission" date="2014-08" db="EMBL/GenBank/DDBJ databases">
        <title>Exploiting Issatchenkia orientalis SD108 for Succinic Acid Production.</title>
        <authorList>
            <person name="Xiao H."/>
            <person name="Shao Z."/>
            <person name="Jiang Y."/>
            <person name="Dole S."/>
            <person name="Zhao H."/>
        </authorList>
    </citation>
    <scope>NUCLEOTIDE SEQUENCE [LARGE SCALE GENOMIC DNA]</scope>
    <source>
        <strain evidence="18">SD108</strain>
    </source>
</reference>
<evidence type="ECO:0000256" key="10">
    <source>
        <dbReference type="ARBA" id="ARBA00022989"/>
    </source>
</evidence>
<name>A0A099NUG0_PICKU</name>
<reference evidence="17 22" key="5">
    <citation type="submission" date="2018-06" db="EMBL/GenBank/DDBJ databases">
        <title>Population genomics shows no distinction between pathogenic Candida krusei and environmental Pichia kudriavzevii: One species, four names.</title>
        <authorList>
            <person name="Douglass A.P."/>
            <person name="Offei B."/>
            <person name="Braun-Galleani S."/>
            <person name="Coughlan A.Y."/>
            <person name="Martos A."/>
            <person name="Ortiz-Merino R.A."/>
            <person name="Byrne K.P."/>
            <person name="Wolfe K.H."/>
        </authorList>
    </citation>
    <scope>NUCLEOTIDE SEQUENCE [LARGE SCALE GENOMIC DNA]</scope>
    <source>
        <strain evidence="17 22">CBS573</strain>
    </source>
</reference>
<evidence type="ECO:0000256" key="14">
    <source>
        <dbReference type="ARBA" id="ARBA00048483"/>
    </source>
</evidence>
<keyword evidence="10 15" id="KW-1133">Transmembrane helix</keyword>
<keyword evidence="8" id="KW-0274">FAD</keyword>
<dbReference type="SUPFAM" id="SSF52343">
    <property type="entry name" value="Ferredoxin reductase-like, C-terminal NADP-linked domain"/>
    <property type="match status" value="1"/>
</dbReference>
<dbReference type="Gene3D" id="2.40.30.10">
    <property type="entry name" value="Translation factors"/>
    <property type="match status" value="1"/>
</dbReference>
<dbReference type="SFLD" id="SFLDG01168">
    <property type="entry name" value="Ferric_reductase_subgroup_(FRE"/>
    <property type="match status" value="1"/>
</dbReference>
<keyword evidence="13 15" id="KW-0472">Membrane</keyword>
<dbReference type="GO" id="GO:0006879">
    <property type="term" value="P:intracellular iron ion homeostasis"/>
    <property type="evidence" value="ECO:0007669"/>
    <property type="project" value="TreeGrafter"/>
</dbReference>
<evidence type="ECO:0000259" key="16">
    <source>
        <dbReference type="PROSITE" id="PS51384"/>
    </source>
</evidence>
<protein>
    <recommendedName>
        <fullName evidence="3">ferric-chelate reductase (NADPH)</fullName>
        <ecNumber evidence="3">1.16.1.9</ecNumber>
    </recommendedName>
</protein>
<evidence type="ECO:0000256" key="4">
    <source>
        <dbReference type="ARBA" id="ARBA00022448"/>
    </source>
</evidence>
<evidence type="ECO:0000256" key="6">
    <source>
        <dbReference type="ARBA" id="ARBA00022630"/>
    </source>
</evidence>
<feature type="transmembrane region" description="Helical" evidence="15">
    <location>
        <begin position="195"/>
        <end position="216"/>
    </location>
</feature>
<dbReference type="CDD" id="cd06186">
    <property type="entry name" value="NOX_Duox_like_FAD_NADP"/>
    <property type="match status" value="1"/>
</dbReference>
<dbReference type="PANTHER" id="PTHR32361:SF23">
    <property type="entry name" value="FERRIC-CHELATE REDUCTASE"/>
    <property type="match status" value="1"/>
</dbReference>
<dbReference type="PANTHER" id="PTHR32361">
    <property type="entry name" value="FERRIC/CUPRIC REDUCTASE TRANSMEMBRANE COMPONENT"/>
    <property type="match status" value="1"/>
</dbReference>
<evidence type="ECO:0000256" key="1">
    <source>
        <dbReference type="ARBA" id="ARBA00004651"/>
    </source>
</evidence>
<dbReference type="EMBL" id="MQVM01000040">
    <property type="protein sequence ID" value="ONH71202.1"/>
    <property type="molecule type" value="Genomic_DNA"/>
</dbReference>
<evidence type="ECO:0000313" key="21">
    <source>
        <dbReference type="Proteomes" id="UP000189274"/>
    </source>
</evidence>
<feature type="transmembrane region" description="Helical" evidence="15">
    <location>
        <begin position="49"/>
        <end position="66"/>
    </location>
</feature>
<dbReference type="InterPro" id="IPR017927">
    <property type="entry name" value="FAD-bd_FR_type"/>
</dbReference>
<dbReference type="Pfam" id="PF01794">
    <property type="entry name" value="Ferric_reduct"/>
    <property type="match status" value="1"/>
</dbReference>
<evidence type="ECO:0000256" key="15">
    <source>
        <dbReference type="SAM" id="Phobius"/>
    </source>
</evidence>
<feature type="transmembrane region" description="Helical" evidence="15">
    <location>
        <begin position="236"/>
        <end position="258"/>
    </location>
</feature>
<dbReference type="SUPFAM" id="SSF63380">
    <property type="entry name" value="Riboflavin synthase domain-like"/>
    <property type="match status" value="1"/>
</dbReference>
<keyword evidence="7 15" id="KW-0812">Transmembrane</keyword>
<accession>A0A099NUG0</accession>